<reference evidence="2" key="1">
    <citation type="submission" date="2017-08" db="EMBL/GenBank/DDBJ databases">
        <authorList>
            <person name="Polle J.E."/>
            <person name="Barry K."/>
            <person name="Cushman J."/>
            <person name="Schmutz J."/>
            <person name="Tran D."/>
            <person name="Hathwaick L.T."/>
            <person name="Yim W.C."/>
            <person name="Jenkins J."/>
            <person name="Mckie-Krisberg Z.M."/>
            <person name="Prochnik S."/>
            <person name="Lindquist E."/>
            <person name="Dockter R.B."/>
            <person name="Adam C."/>
            <person name="Molina H."/>
            <person name="Bunkerborg J."/>
            <person name="Jin E."/>
            <person name="Buchheim M."/>
            <person name="Magnuson J."/>
        </authorList>
    </citation>
    <scope>NUCLEOTIDE SEQUENCE</scope>
    <source>
        <strain evidence="2">CCAP 19/18</strain>
    </source>
</reference>
<evidence type="ECO:0000313" key="2">
    <source>
        <dbReference type="EMBL" id="KAF5832208.1"/>
    </source>
</evidence>
<gene>
    <name evidence="2" type="ORF">DUNSADRAFT_11992</name>
</gene>
<dbReference type="EMBL" id="MU069890">
    <property type="protein sequence ID" value="KAF5832208.1"/>
    <property type="molecule type" value="Genomic_DNA"/>
</dbReference>
<feature type="compositionally biased region" description="Polar residues" evidence="1">
    <location>
        <begin position="89"/>
        <end position="104"/>
    </location>
</feature>
<feature type="region of interest" description="Disordered" evidence="1">
    <location>
        <begin position="31"/>
        <end position="120"/>
    </location>
</feature>
<keyword evidence="3" id="KW-1185">Reference proteome</keyword>
<protein>
    <recommendedName>
        <fullName evidence="4">Encoded protein</fullName>
    </recommendedName>
</protein>
<evidence type="ECO:0008006" key="4">
    <source>
        <dbReference type="Google" id="ProtNLM"/>
    </source>
</evidence>
<proteinExistence type="predicted"/>
<comment type="caution">
    <text evidence="2">The sequence shown here is derived from an EMBL/GenBank/DDBJ whole genome shotgun (WGS) entry which is preliminary data.</text>
</comment>
<feature type="compositionally biased region" description="Polar residues" evidence="1">
    <location>
        <begin position="65"/>
        <end position="74"/>
    </location>
</feature>
<name>A0ABQ7GC72_DUNSA</name>
<accession>A0ABQ7GC72</accession>
<evidence type="ECO:0000313" key="3">
    <source>
        <dbReference type="Proteomes" id="UP000815325"/>
    </source>
</evidence>
<sequence>MREWALGELGNFAKTIAVDLVAAGADELIKRLRPAPKRSGCPRQEHGKQRAEGNQACTDDKSPPTGESKNNVSTAKDHPQNGHNRRQQAKGNQACAGSNGSDGPTTVPIKDNRTPAQRFNNSAQHCAAARAQAVRRGMPPARMAACGHA</sequence>
<dbReference type="Proteomes" id="UP000815325">
    <property type="component" value="Unassembled WGS sequence"/>
</dbReference>
<evidence type="ECO:0000256" key="1">
    <source>
        <dbReference type="SAM" id="MobiDB-lite"/>
    </source>
</evidence>
<organism evidence="2 3">
    <name type="scientific">Dunaliella salina</name>
    <name type="common">Green alga</name>
    <name type="synonym">Protococcus salinus</name>
    <dbReference type="NCBI Taxonomy" id="3046"/>
    <lineage>
        <taxon>Eukaryota</taxon>
        <taxon>Viridiplantae</taxon>
        <taxon>Chlorophyta</taxon>
        <taxon>core chlorophytes</taxon>
        <taxon>Chlorophyceae</taxon>
        <taxon>CS clade</taxon>
        <taxon>Chlamydomonadales</taxon>
        <taxon>Dunaliellaceae</taxon>
        <taxon>Dunaliella</taxon>
    </lineage>
</organism>